<evidence type="ECO:0000256" key="7">
    <source>
        <dbReference type="ARBA" id="ARBA00022603"/>
    </source>
</evidence>
<comment type="catalytic activity">
    <reaction evidence="16">
        <text>a 5'-end (N(2),N(7)-dimethyl 5'-triphosphoguanosine)-ribonucleoside in snRNA + S-adenosyl-L-methionine = a 5'-end (N(2),N(2),N(7)-trimethyl 5'-triphosphoguanosine)-ribonucleoside in snRNA + S-adenosyl-L-homocysteine + H(+)</text>
        <dbReference type="Rhea" id="RHEA:78479"/>
        <dbReference type="Rhea" id="RHEA-COMP:19087"/>
        <dbReference type="Rhea" id="RHEA-COMP:19089"/>
        <dbReference type="ChEBI" id="CHEBI:15378"/>
        <dbReference type="ChEBI" id="CHEBI:57856"/>
        <dbReference type="ChEBI" id="CHEBI:59789"/>
        <dbReference type="ChEBI" id="CHEBI:167623"/>
        <dbReference type="ChEBI" id="CHEBI:172880"/>
    </reaction>
    <physiologicalReaction direction="left-to-right" evidence="16">
        <dbReference type="Rhea" id="RHEA:78480"/>
    </physiologicalReaction>
</comment>
<keyword evidence="25" id="KW-1185">Reference proteome</keyword>
<evidence type="ECO:0000256" key="1">
    <source>
        <dbReference type="ARBA" id="ARBA00004408"/>
    </source>
</evidence>
<feature type="region of interest" description="Disordered" evidence="23">
    <location>
        <begin position="99"/>
        <end position="123"/>
    </location>
</feature>
<keyword evidence="10" id="KW-0805">Transcription regulation</keyword>
<comment type="subunit">
    <text evidence="20">May form homooligomers. Interacts with CREBBP/CBP, EED/WAIT1, EP300/P300, NCOA6/PRIP, PPARBP/PBP and SMN.</text>
</comment>
<comment type="catalytic activity">
    <reaction evidence="14">
        <text>a 5'-end (N(2),N(7)-dimethyl 5'-triphosphoguanosine)-ribonucleoside in snoRNA + S-adenosyl-L-methionine = a 5'-end (N(2),N(2),N(7)-trimethyl 5'-triphosphoguanosine)-ribonucleoside in snoRNA + S-adenosyl-L-homocysteine + H(+)</text>
        <dbReference type="Rhea" id="RHEA:78507"/>
        <dbReference type="Rhea" id="RHEA-COMP:19088"/>
        <dbReference type="Rhea" id="RHEA-COMP:19090"/>
        <dbReference type="ChEBI" id="CHEBI:15378"/>
        <dbReference type="ChEBI" id="CHEBI:57856"/>
        <dbReference type="ChEBI" id="CHEBI:59789"/>
        <dbReference type="ChEBI" id="CHEBI:167623"/>
        <dbReference type="ChEBI" id="CHEBI:172880"/>
    </reaction>
    <physiologicalReaction direction="left-to-right" evidence="14">
        <dbReference type="Rhea" id="RHEA:78508"/>
    </physiologicalReaction>
</comment>
<sequence>MGHFSWYPSAEVWLSFCHPQSSSHADEITSSTCYCSKALLSDDYLLKWGVLGKPKPQSIKDIESNKHQQDFCEKDPADSVVCDIIHLVIEEALGLNRRGNNLDTPTSDLDPSAGKPSSKEFPSEVAEELVDESSVLSQLNGFINSAHSLNSHKDRSRAILIENEKSDLIGETVDLLHSFSPGEEICKTDSDHHSYSGQLNGIDVNIPDELERTYPYSVQHNPDASASCATSAIQTVTEERKLSLKETSPSIALGASERYLQSKGSFQEELDSFGKSFVTTLLSEVLRVGAAKYHCNQAVQLRVGEENLNEESTQGPFYTCESGCCSALSNSELNSSEKDLTGLVEEMKPQNLPRTKHKKKKKNKKKSAGKVFPFVKRDSGVGRLLECLRLEAEKNSVKSEEQTTDTPEEIQPTLPAISDCLDEEDSTEDTEEGISNQKKLTKKALFSVGFFMSQVLPKAVAEGKDVQGSDDNTSLAPVPPPGPTFLADDEEGPDAVQLKKVKKAFEDMGYAFEAPKGMYQSGFAHFYKTALPKHLKLDFGKGNLAVPMDFEQGINLEGMQDAETEEMCEIHPWETDAEVTNMGDGTDDRLNLEASTNTNDSKYEEQNIIDNEEAGSDDIQIIDCQDRSEIPRTRYKKERKPKLERMLPTPIPDDLKSIPELQKYWAQRYRLFSLFDEGIKMDHESWFSVTPEKIAEHIAERCRCDVIIDAFCGVGGNAIQFAFTCEHVIAIDINPEKVALARHNASLYGVADRIDFVVGDFFDLASRLQAEVVFLSPPWGGPAYLNADSYDMHHMQDMNGFDIFQAAQQISNNIAYFLPRNTNVEQLVQLAGPGEAVEVEQNFLNKKLKTITAYYGDLIDWNSFNS</sequence>
<evidence type="ECO:0000256" key="17">
    <source>
        <dbReference type="ARBA" id="ARBA00049075"/>
    </source>
</evidence>
<protein>
    <recommendedName>
        <fullName evidence="4">Trimethylguanosine synthase</fullName>
    </recommendedName>
    <alternativeName>
        <fullName evidence="18">Cap-specific guanine-N(2) methyltransferase</fullName>
    </alternativeName>
    <alternativeName>
        <fullName evidence="21">Nuclear receptor coactivator 6-interacting protein</fullName>
    </alternativeName>
    <alternativeName>
        <fullName evidence="22">PRIP-interacting protein with methyltransferase motif</fullName>
    </alternativeName>
</protein>
<evidence type="ECO:0000256" key="9">
    <source>
        <dbReference type="ARBA" id="ARBA00022691"/>
    </source>
</evidence>
<proteinExistence type="inferred from homology"/>
<evidence type="ECO:0000256" key="12">
    <source>
        <dbReference type="ARBA" id="ARBA00023242"/>
    </source>
</evidence>
<evidence type="ECO:0000256" key="22">
    <source>
        <dbReference type="ARBA" id="ARBA00081504"/>
    </source>
</evidence>
<evidence type="ECO:0000256" key="20">
    <source>
        <dbReference type="ARBA" id="ARBA00064494"/>
    </source>
</evidence>
<dbReference type="AlphaFoldDB" id="A0A7R9A7K2"/>
<feature type="compositionally biased region" description="Polar residues" evidence="23">
    <location>
        <begin position="99"/>
        <end position="109"/>
    </location>
</feature>
<evidence type="ECO:0000256" key="11">
    <source>
        <dbReference type="ARBA" id="ARBA00023163"/>
    </source>
</evidence>
<evidence type="ECO:0000256" key="10">
    <source>
        <dbReference type="ARBA" id="ARBA00023015"/>
    </source>
</evidence>
<dbReference type="OrthoDB" id="194443at2759"/>
<evidence type="ECO:0000256" key="15">
    <source>
        <dbReference type="ARBA" id="ARBA00048740"/>
    </source>
</evidence>
<reference evidence="24" key="1">
    <citation type="submission" date="2020-11" db="EMBL/GenBank/DDBJ databases">
        <authorList>
            <person name="Tran Van P."/>
        </authorList>
    </citation>
    <scope>NUCLEOTIDE SEQUENCE</scope>
</reference>
<evidence type="ECO:0000256" key="18">
    <source>
        <dbReference type="ARBA" id="ARBA00049790"/>
    </source>
</evidence>
<evidence type="ECO:0000256" key="16">
    <source>
        <dbReference type="ARBA" id="ARBA00048763"/>
    </source>
</evidence>
<name>A0A7R9A7K2_9CRUS</name>
<evidence type="ECO:0000256" key="23">
    <source>
        <dbReference type="SAM" id="MobiDB-lite"/>
    </source>
</evidence>
<keyword evidence="7" id="KW-0489">Methyltransferase</keyword>
<dbReference type="EMBL" id="CAJPEV010001361">
    <property type="protein sequence ID" value="CAG0892232.1"/>
    <property type="molecule type" value="Genomic_DNA"/>
</dbReference>
<keyword evidence="6" id="KW-0597">Phosphoprotein</keyword>
<dbReference type="InterPro" id="IPR019012">
    <property type="entry name" value="RNA_cap_Gua-N2-MeTrfase"/>
</dbReference>
<keyword evidence="8" id="KW-0808">Transferase</keyword>
<dbReference type="SUPFAM" id="SSF53335">
    <property type="entry name" value="S-adenosyl-L-methionine-dependent methyltransferases"/>
    <property type="match status" value="1"/>
</dbReference>
<dbReference type="PANTHER" id="PTHR14741:SF32">
    <property type="entry name" value="TRIMETHYLGUANOSINE SYNTHASE"/>
    <property type="match status" value="1"/>
</dbReference>
<evidence type="ECO:0000256" key="19">
    <source>
        <dbReference type="ARBA" id="ARBA00057179"/>
    </source>
</evidence>
<evidence type="ECO:0000256" key="2">
    <source>
        <dbReference type="ARBA" id="ARBA00004496"/>
    </source>
</evidence>
<dbReference type="InterPro" id="IPR029063">
    <property type="entry name" value="SAM-dependent_MTases_sf"/>
</dbReference>
<dbReference type="Pfam" id="PF09445">
    <property type="entry name" value="Methyltransf_15"/>
    <property type="match status" value="1"/>
</dbReference>
<evidence type="ECO:0000313" key="25">
    <source>
        <dbReference type="Proteomes" id="UP000677054"/>
    </source>
</evidence>
<dbReference type="GO" id="GO:0005737">
    <property type="term" value="C:cytoplasm"/>
    <property type="evidence" value="ECO:0007669"/>
    <property type="project" value="UniProtKB-SubCell"/>
</dbReference>
<dbReference type="GO" id="GO:0015030">
    <property type="term" value="C:Cajal body"/>
    <property type="evidence" value="ECO:0007669"/>
    <property type="project" value="UniProtKB-SubCell"/>
</dbReference>
<comment type="similarity">
    <text evidence="13">Belongs to the methyltransferase superfamily. Trimethylguanosine synthase family.</text>
</comment>
<evidence type="ECO:0000313" key="24">
    <source>
        <dbReference type="EMBL" id="CAD7247160.1"/>
    </source>
</evidence>
<dbReference type="FunFam" id="3.40.50.150:FF:000066">
    <property type="entry name" value="Trimethylguanosine synthase 1"/>
    <property type="match status" value="1"/>
</dbReference>
<dbReference type="Gene3D" id="3.40.50.150">
    <property type="entry name" value="Vaccinia Virus protein VP39"/>
    <property type="match status" value="1"/>
</dbReference>
<evidence type="ECO:0000256" key="3">
    <source>
        <dbReference type="ARBA" id="ARBA00004604"/>
    </source>
</evidence>
<evidence type="ECO:0000256" key="13">
    <source>
        <dbReference type="ARBA" id="ARBA00025783"/>
    </source>
</evidence>
<dbReference type="GO" id="GO:0005730">
    <property type="term" value="C:nucleolus"/>
    <property type="evidence" value="ECO:0007669"/>
    <property type="project" value="UniProtKB-SubCell"/>
</dbReference>
<evidence type="ECO:0000256" key="6">
    <source>
        <dbReference type="ARBA" id="ARBA00022553"/>
    </source>
</evidence>
<comment type="catalytic activity">
    <reaction evidence="17">
        <text>a 5'-end (N(7)-methyl 5'-triphosphoguanosine)-ribonucleoside in snRNA + S-adenosyl-L-methionine = a 5'-end (N(2),N(7)-dimethyl 5'-triphosphoguanosine)-ribonucleoside in snRNA + S-adenosyl-L-homocysteine + H(+)</text>
        <dbReference type="Rhea" id="RHEA:78471"/>
        <dbReference type="Rhea" id="RHEA-COMP:19085"/>
        <dbReference type="Rhea" id="RHEA-COMP:19087"/>
        <dbReference type="ChEBI" id="CHEBI:15378"/>
        <dbReference type="ChEBI" id="CHEBI:57856"/>
        <dbReference type="ChEBI" id="CHEBI:59789"/>
        <dbReference type="ChEBI" id="CHEBI:156461"/>
        <dbReference type="ChEBI" id="CHEBI:172880"/>
    </reaction>
    <physiologicalReaction direction="left-to-right" evidence="17">
        <dbReference type="Rhea" id="RHEA:78472"/>
    </physiologicalReaction>
</comment>
<comment type="catalytic activity">
    <reaction evidence="15">
        <text>a 5'-end (N(7)-methyl 5'-triphosphoguanosine)-ribonucleoside in snoRNA + S-adenosyl-L-methionine = a 5'-end (N(2),N(7)-dimethyl 5'-triphosphoguanosine)-ribonucleoside in snoRNA + S-adenosyl-L-homocysteine + H(+)</text>
        <dbReference type="Rhea" id="RHEA:78475"/>
        <dbReference type="Rhea" id="RHEA-COMP:19086"/>
        <dbReference type="Rhea" id="RHEA-COMP:19088"/>
        <dbReference type="ChEBI" id="CHEBI:15378"/>
        <dbReference type="ChEBI" id="CHEBI:57856"/>
        <dbReference type="ChEBI" id="CHEBI:59789"/>
        <dbReference type="ChEBI" id="CHEBI:156461"/>
        <dbReference type="ChEBI" id="CHEBI:172880"/>
    </reaction>
    <physiologicalReaction direction="left-to-right" evidence="15">
        <dbReference type="Rhea" id="RHEA:78476"/>
    </physiologicalReaction>
</comment>
<dbReference type="PANTHER" id="PTHR14741">
    <property type="entry name" value="S-ADENOSYLMETHIONINE-DEPENDENT METHYLTRANSFERASE RELATED"/>
    <property type="match status" value="1"/>
</dbReference>
<comment type="function">
    <text evidence="19">Catalyzes the 2 serial methylation steps for the conversion of the 7-monomethylguanosine (m(7)G) caps of snRNAs and snoRNAs to a 2,2,7-trimethylguanosine (m(2,2,7)G) cap structure. The enzyme is specific for guanine, and N7 methylation must precede N2 methylation. Hypermethylation of the m7G cap of U snRNAs leads to their concentration in nuclear foci, their colocalization with coilin and the formation of canonical Cajal bodies (CBs). Plays a role in transcriptional regulation.</text>
</comment>
<comment type="subcellular location">
    <subcellularLocation>
        <location evidence="2">Cytoplasm</location>
    </subcellularLocation>
    <subcellularLocation>
        <location evidence="1">Nucleus</location>
        <location evidence="1">Cajal body</location>
    </subcellularLocation>
    <subcellularLocation>
        <location evidence="3">Nucleus</location>
        <location evidence="3">Nucleolus</location>
    </subcellularLocation>
</comment>
<evidence type="ECO:0000256" key="14">
    <source>
        <dbReference type="ARBA" id="ARBA00047418"/>
    </source>
</evidence>
<organism evidence="24">
    <name type="scientific">Darwinula stevensoni</name>
    <dbReference type="NCBI Taxonomy" id="69355"/>
    <lineage>
        <taxon>Eukaryota</taxon>
        <taxon>Metazoa</taxon>
        <taxon>Ecdysozoa</taxon>
        <taxon>Arthropoda</taxon>
        <taxon>Crustacea</taxon>
        <taxon>Oligostraca</taxon>
        <taxon>Ostracoda</taxon>
        <taxon>Podocopa</taxon>
        <taxon>Podocopida</taxon>
        <taxon>Darwinulocopina</taxon>
        <taxon>Darwinuloidea</taxon>
        <taxon>Darwinulidae</taxon>
        <taxon>Darwinula</taxon>
    </lineage>
</organism>
<dbReference type="CDD" id="cd02440">
    <property type="entry name" value="AdoMet_MTases"/>
    <property type="match status" value="1"/>
</dbReference>
<evidence type="ECO:0000256" key="21">
    <source>
        <dbReference type="ARBA" id="ARBA00079339"/>
    </source>
</evidence>
<dbReference type="EMBL" id="LR900878">
    <property type="protein sequence ID" value="CAD7247160.1"/>
    <property type="molecule type" value="Genomic_DNA"/>
</dbReference>
<evidence type="ECO:0000256" key="4">
    <source>
        <dbReference type="ARBA" id="ARBA00018517"/>
    </source>
</evidence>
<evidence type="ECO:0000256" key="8">
    <source>
        <dbReference type="ARBA" id="ARBA00022679"/>
    </source>
</evidence>
<gene>
    <name evidence="24" type="ORF">DSTB1V02_LOCUS6994</name>
</gene>
<feature type="region of interest" description="Disordered" evidence="23">
    <location>
        <begin position="394"/>
        <end position="416"/>
    </location>
</feature>
<keyword evidence="11" id="KW-0804">Transcription</keyword>
<keyword evidence="9" id="KW-0949">S-adenosyl-L-methionine</keyword>
<feature type="region of interest" description="Disordered" evidence="23">
    <location>
        <begin position="462"/>
        <end position="492"/>
    </location>
</feature>
<dbReference type="Proteomes" id="UP000677054">
    <property type="component" value="Unassembled WGS sequence"/>
</dbReference>
<keyword evidence="12" id="KW-0539">Nucleus</keyword>
<keyword evidence="5" id="KW-0963">Cytoplasm</keyword>
<accession>A0A7R9A7K2</accession>
<evidence type="ECO:0000256" key="5">
    <source>
        <dbReference type="ARBA" id="ARBA00022490"/>
    </source>
</evidence>
<dbReference type="GO" id="GO:0071164">
    <property type="term" value="F:RNA cap trimethylguanosine synthase activity"/>
    <property type="evidence" value="ECO:0007669"/>
    <property type="project" value="TreeGrafter"/>
</dbReference>